<evidence type="ECO:0000256" key="4">
    <source>
        <dbReference type="ARBA" id="ARBA00022490"/>
    </source>
</evidence>
<dbReference type="GO" id="GO:0003007">
    <property type="term" value="P:heart morphogenesis"/>
    <property type="evidence" value="ECO:0007669"/>
    <property type="project" value="UniProtKB-ARBA"/>
</dbReference>
<feature type="domain" description="Ig-like" evidence="13">
    <location>
        <begin position="2516"/>
        <end position="2604"/>
    </location>
</feature>
<organism evidence="14 15">
    <name type="scientific">Oncorhynchus mykiss</name>
    <name type="common">Rainbow trout</name>
    <name type="synonym">Salmo gairdneri</name>
    <dbReference type="NCBI Taxonomy" id="8022"/>
    <lineage>
        <taxon>Eukaryota</taxon>
        <taxon>Metazoa</taxon>
        <taxon>Chordata</taxon>
        <taxon>Craniata</taxon>
        <taxon>Vertebrata</taxon>
        <taxon>Euteleostomi</taxon>
        <taxon>Actinopterygii</taxon>
        <taxon>Neopterygii</taxon>
        <taxon>Teleostei</taxon>
        <taxon>Protacanthopterygii</taxon>
        <taxon>Salmoniformes</taxon>
        <taxon>Salmonidae</taxon>
        <taxon>Salmoninae</taxon>
        <taxon>Oncorhynchus</taxon>
    </lineage>
</organism>
<feature type="domain" description="Ig-like" evidence="13">
    <location>
        <begin position="2609"/>
        <end position="2685"/>
    </location>
</feature>
<dbReference type="STRING" id="8022.A0A060W9R8"/>
<dbReference type="GO" id="GO:0005886">
    <property type="term" value="C:plasma membrane"/>
    <property type="evidence" value="ECO:0007669"/>
    <property type="project" value="TreeGrafter"/>
</dbReference>
<dbReference type="FunFam" id="2.60.40.10:FF:000425">
    <property type="entry name" value="Myosin light chain kinase"/>
    <property type="match status" value="1"/>
</dbReference>
<feature type="compositionally biased region" description="Basic and acidic residues" evidence="12">
    <location>
        <begin position="4909"/>
        <end position="4920"/>
    </location>
</feature>
<comment type="subcellular location">
    <subcellularLocation>
        <location evidence="2">Cytoplasm</location>
    </subcellularLocation>
    <subcellularLocation>
        <location evidence="1">Nucleus</location>
    </subcellularLocation>
</comment>
<feature type="domain" description="Ig-like" evidence="13">
    <location>
        <begin position="2143"/>
        <end position="2219"/>
    </location>
</feature>
<comment type="similarity">
    <text evidence="3">Belongs to the protein kinase superfamily. CAMK Ser/Thr protein kinase family.</text>
</comment>
<dbReference type="Pfam" id="PF18362">
    <property type="entry name" value="THB"/>
    <property type="match status" value="1"/>
</dbReference>
<feature type="domain" description="Ig-like" evidence="13">
    <location>
        <begin position="3933"/>
        <end position="4021"/>
    </location>
</feature>
<dbReference type="FunFam" id="2.60.40.10:FF:000022">
    <property type="entry name" value="Cardiac titin"/>
    <property type="match status" value="30"/>
</dbReference>
<dbReference type="FunFam" id="2.60.40.10:FF:001342">
    <property type="entry name" value="titin isoform X1"/>
    <property type="match status" value="1"/>
</dbReference>
<feature type="domain" description="Ig-like" evidence="13">
    <location>
        <begin position="2423"/>
        <end position="2511"/>
    </location>
</feature>
<feature type="domain" description="Ig-like" evidence="13">
    <location>
        <begin position="2985"/>
        <end position="3073"/>
    </location>
</feature>
<feature type="domain" description="Ig-like" evidence="13">
    <location>
        <begin position="1581"/>
        <end position="1669"/>
    </location>
</feature>
<feature type="domain" description="Ig-like" evidence="13">
    <location>
        <begin position="3453"/>
        <end position="3543"/>
    </location>
</feature>
<evidence type="ECO:0000313" key="14">
    <source>
        <dbReference type="EMBL" id="CDQ62004.1"/>
    </source>
</evidence>
<dbReference type="Pfam" id="PF07679">
    <property type="entry name" value="I-set"/>
    <property type="match status" value="40"/>
</dbReference>
<dbReference type="GO" id="GO:0005737">
    <property type="term" value="C:cytoplasm"/>
    <property type="evidence" value="ECO:0007669"/>
    <property type="project" value="UniProtKB-SubCell"/>
</dbReference>
<feature type="domain" description="Ig-like" evidence="13">
    <location>
        <begin position="2236"/>
        <end position="2324"/>
    </location>
</feature>
<dbReference type="FunFam" id="2.60.40.10:FF:000050">
    <property type="entry name" value="Titin isoform B"/>
    <property type="match status" value="1"/>
</dbReference>
<dbReference type="FunFam" id="2.60.40.10:FF:000800">
    <property type="entry name" value="Cardiac titin"/>
    <property type="match status" value="1"/>
</dbReference>
<dbReference type="InterPro" id="IPR013098">
    <property type="entry name" value="Ig_I-set"/>
</dbReference>
<dbReference type="InterPro" id="IPR007110">
    <property type="entry name" value="Ig-like_dom"/>
</dbReference>
<dbReference type="FunFam" id="2.60.40.10:FF:000107">
    <property type="entry name" value="Myosin, light chain kinase a"/>
    <property type="match status" value="3"/>
</dbReference>
<feature type="domain" description="Ig-like" evidence="13">
    <location>
        <begin position="1674"/>
        <end position="1762"/>
    </location>
</feature>
<dbReference type="InterPro" id="IPR013783">
    <property type="entry name" value="Ig-like_fold"/>
</dbReference>
<feature type="compositionally biased region" description="Basic and acidic residues" evidence="12">
    <location>
        <begin position="4839"/>
        <end position="4873"/>
    </location>
</feature>
<dbReference type="SMART" id="SM00406">
    <property type="entry name" value="IGv"/>
    <property type="match status" value="15"/>
</dbReference>
<keyword evidence="9" id="KW-1015">Disulfide bond</keyword>
<feature type="domain" description="Ig-like" evidence="13">
    <location>
        <begin position="4246"/>
        <end position="4318"/>
    </location>
</feature>
<feature type="domain" description="Ig-like" evidence="13">
    <location>
        <begin position="3548"/>
        <end position="3636"/>
    </location>
</feature>
<dbReference type="SUPFAM" id="SSF48726">
    <property type="entry name" value="Immunoglobulin"/>
    <property type="match status" value="40"/>
</dbReference>
<feature type="domain" description="Ig-like" evidence="13">
    <location>
        <begin position="3738"/>
        <end position="3828"/>
    </location>
</feature>
<dbReference type="SMART" id="SM00408">
    <property type="entry name" value="IGc2"/>
    <property type="match status" value="39"/>
</dbReference>
<dbReference type="InterPro" id="IPR013106">
    <property type="entry name" value="Ig_V-set"/>
</dbReference>
<dbReference type="Gene3D" id="2.60.40.10">
    <property type="entry name" value="Immunoglobulins"/>
    <property type="match status" value="40"/>
</dbReference>
<feature type="domain" description="Ig-like" evidence="13">
    <location>
        <begin position="2891"/>
        <end position="2980"/>
    </location>
</feature>
<feature type="domain" description="Ig-like" evidence="13">
    <location>
        <begin position="4030"/>
        <end position="4137"/>
    </location>
</feature>
<dbReference type="InterPro" id="IPR040849">
    <property type="entry name" value="MyBP-C_THB"/>
</dbReference>
<accession>A0A060W9R8</accession>
<reference evidence="14" key="1">
    <citation type="journal article" date="2014" name="Nat. Commun.">
        <title>The rainbow trout genome provides novel insights into evolution after whole-genome duplication in vertebrates.</title>
        <authorList>
            <person name="Berthelot C."/>
            <person name="Brunet F."/>
            <person name="Chalopin D."/>
            <person name="Juanchich A."/>
            <person name="Bernard M."/>
            <person name="Noel B."/>
            <person name="Bento P."/>
            <person name="Da Silva C."/>
            <person name="Labadie K."/>
            <person name="Alberti A."/>
            <person name="Aury J.M."/>
            <person name="Louis A."/>
            <person name="Dehais P."/>
            <person name="Bardou P."/>
            <person name="Montfort J."/>
            <person name="Klopp C."/>
            <person name="Cabau C."/>
            <person name="Gaspin C."/>
            <person name="Thorgaard G.H."/>
            <person name="Boussaha M."/>
            <person name="Quillet E."/>
            <person name="Guyomard R."/>
            <person name="Galiana D."/>
            <person name="Bobe J."/>
            <person name="Volff J.N."/>
            <person name="Genet C."/>
            <person name="Wincker P."/>
            <person name="Jaillon O."/>
            <person name="Roest Crollius H."/>
            <person name="Guiguen Y."/>
        </authorList>
    </citation>
    <scope>NUCLEOTIDE SEQUENCE [LARGE SCALE GENOMIC DNA]</scope>
</reference>
<keyword evidence="8" id="KW-0067">ATP-binding</keyword>
<feature type="domain" description="Ig-like" evidence="13">
    <location>
        <begin position="1109"/>
        <end position="1198"/>
    </location>
</feature>
<evidence type="ECO:0000256" key="11">
    <source>
        <dbReference type="ARBA" id="ARBA00023319"/>
    </source>
</evidence>
<feature type="domain" description="Ig-like" evidence="13">
    <location>
        <begin position="3644"/>
        <end position="3731"/>
    </location>
</feature>
<dbReference type="GO" id="GO:0045989">
    <property type="term" value="P:positive regulation of striated muscle contraction"/>
    <property type="evidence" value="ECO:0007669"/>
    <property type="project" value="UniProtKB-ARBA"/>
</dbReference>
<feature type="domain" description="Ig-like" evidence="13">
    <location>
        <begin position="1860"/>
        <end position="1949"/>
    </location>
</feature>
<feature type="compositionally biased region" description="Basic and acidic residues" evidence="12">
    <location>
        <begin position="4725"/>
        <end position="4736"/>
    </location>
</feature>
<dbReference type="PaxDb" id="8022-A0A060W9R8"/>
<dbReference type="GO" id="GO:0007156">
    <property type="term" value="P:homophilic cell adhesion via plasma membrane adhesion molecules"/>
    <property type="evidence" value="ECO:0007669"/>
    <property type="project" value="TreeGrafter"/>
</dbReference>
<sequence>MMLTASSISAEFKHFLFAQHNPVFNGHFISILQIIFYTEYSRSTVTTVEEEQESYTTGLQLPQTSKTLELQPESKYYSSTLEDKKEKPIFLTQLSPAAVNVGESARFTITVSGLPKPTVQWFHNGRVITSSSIYKLVQEKDEYTLIISEVKTEYKGEYTCTASNRFGQTTCTTYLEVSKRASTTAEQWVEKMFKATVQPPNFTSQIKPIKCQEGGEAYFKYKVTGDPIPDVQWYKSARQIQPGKYCIIVNNPDGSGFINMKGIQQQDSGLYTCKASNPSGEASCSADLIVFKEPISVSQLSVVSTKQHRTAPFHTSAVQDSPQLTEQHCDRIQSPVVIELQSSKEKRSQLMSATSEEITTLASVSTEMSAEEKQMLQAEHTKQVKSLESATSLFSQVEGEQVLHLQIIRDQDILPSEEPFTCEKPAVEQAGARKSPTLLHTVTHDERISVTCEDTTEFEAKRDTMTIQPQKQAPTPLHLQSVHPGEDRWNIMQVTSVADSQALEEGHTESLTAVDTFTCKSEIEPKVPTEPIQIEEKAIATESSVLLKATEQDFAIQIQEGQSVRQSIMMDEKRILIGEMSQQITKSESTKVSLKTQHKMAVFVSESGESRTLPKELTFVIQIPKPTSLDIRRQLKDALQSAVALDQPLILADVVGSLEATEVQEVKVLKEPRRAMFTYLITTPGAPMEITLAFEGQYPKTADLRTELQAAFYSIIYHEQHVLTSEQPGTLQIDKPQRLKVSIMEVTTESHAEFGQTVQVARQEVRTMTVKGYERDVGMVDITTDMPMTSIPTEQSLDVLIQKEHREEFISEEVKKSKPQGNVNDYPIIETFLEDITTEEHCKVTYTVTVKYVTKGNWLFNGQIIKSGKEFKCSKEHDTYTLTIMKIIKEKHEGEYVFEAVNEAGKSTTSSRLTVVSKVPPVFRYKIVPLEINVGSGAKFECEIEEAPNVNFKWFKSGTSIKESANCHILSRQLTSSLELLSPTKADSGEYTCKATNQHGSDTCAAKLTVTEMYPPVFSTKPDHMTLYVGKQATFQCVVTGSSPMTIVWHKDNIAISPGGSYQISSDKTKYSLQIKNLQLNDQGTYLCKASNSVGTATCSSELRVINKPSFIKTFEVSVSSAVGNTLRLEGQVDEDTGVSITWMKDGKKLHQTMDCKQSFEDKVVVLEITKAKLKDSGKYVCTASNDAGSATCPTTLTVQEPPTFVKKMEPKLMWKQGIAARMQCTVKGSAELKASWFLNDKELSDGDKYKITFKAGLATLEIMDVNVLDSGNYTCEVSNEAGSESCSTELSVKEPPSLRKELQMVEAVKGTPAVLECEIKGTAPFEITWLKNKKPVVTTDKKYKIVSQESIARLEFCSFESADIGDYQCCIANDVGKITTKALAKLKEPPTFAKKIETITATLGDSVKLQGTLKGSPPISVKWIKDTEMLRDDDPNIKMTFENNIAILSITTVAINHGGKYTCQAENEAGQNKCEATLTVQEPARILEKAESINVTSGESATLECKIAGSPELKVKWFQDGKEMKGSRKYKITLKDNIAILKILASEKVDSSEYTMEVSNRVGKDQCSCSITVLDRIIPPSFTRSLKRLDGIMGNDISMDCKVSGSQPMTLSWFKDDKEIKFGDRYLPEIKDNSAALKITKLEKVDAGVYTCRATNSAGSEESSGTLYVKEPPVFTLKPDNQDVIPGSTVVLKCAFTGTAPLMIKWFRDDKEISSGGTFFIKKETSLSFLELHSVKPSDSANYTCQVANDAGKMACTAVLFVKEPPMFVVKLESTKLAVEGSAVKLECKATGTPEISFKWFKNEIEITQKDKYKMAVTNSVASLEFFNCSVDDSGNYVCVASSDAGSDHSGSTVTVKEPPIFTRTFESKEVIKGSDIMLEGKLAGSAPFNVSFYKNTKAIRNDKRHKIVIKDDIVTLQILAIEAGDAGKYQCTVENEVGKSSCDCEMTLKEPPSFVKKIENVNSLVGSEISMQCTLKGSLPMTVSWLKDDHEVKDGEHAQMSFEDRTALLRISNIQTKHAGKYTCQTKNEAGNQKCSALLVVKEPANITEQAKSVSVTMGDPATLQCRFSGTRVLKVKWLKDGRELTSGHRYKVQSTDKSSVLNILRTEKSDSGDYNFEVSNDVGSSTCEATVSVLDQIIKPSFTRKLKKTESIKGSFAHLECLLSGSLPISVLWYKDEKEIKTDEKHKCTFFENTAFLEISRLDSADSGSYTCIATNKAGKDQCSGALIVKEPPSVLERPESMDVLPGSKVQFNVLLSGTPPLTIKWFKDKKEILSGSDCSVTKDNTTTSLELFFAKALDSGDYICEINNDVGSDACQAMLFVKEPPKFTRKPDGVSVVKPGQSKTFECQVTGTPEIDIYWFRDGNEISPSDKYKMFFDNNIVTLDICGADTKDSGIYYCEARNEAGSESCNMELKVKEPPSFVKQLSTADIVKGSNASLECQVIGTGPFEVMWHKDLKEIKSSTKHSFSQVQDILNLEIQKCDGVDVGEYQCTVSNEVGSCSCRTTLRIKDRPSFVKKIENVATVLGKSAEFQCVVTGSPSLSVQWQRDENWILEDPKIERTFEDNVATLRIPVCEAHHSGKYTCQVANDAGQDKCFATLMVQEPPQITEKPEVMKVTIGDPVSLECKVAGSPELKVKWTKDGKELKSSPQHKLSFENILSSLKIQTTQKEDAGNYQFEVSNHIDTCSCKVKLIVLEQTIPPSFTKPMSEIQEILGTFVQIGCKISGSLPITVEWQKDGNNISVGGKYKLVRQDNSVSLEIEQLERVDAGTYSCKLTNTAGSVECSGALRVKEPPSFVLLPEPQAALPNSNVRFKSTFKGTPPFAVKWFKDDTELITGPSCFTGLEGLSCFLDLYSVGVLQSGVYSCQVSNDAGTERCSANLTVKEPPEFVLKLPVTKFVKKCEPLRLECKVTGAPSLQMQWFKNDTKITEGDNYRTSFVDSMAVLELHTTRFEDNGVYTCEATNEAGSISCSTTLTVKDPPSFLKVPQPIEGMKGKDASLHCEIIGTAPFEITWSKDKTPLKESRKYKMVNEGTSATLHIIGLEASDVGEYECKASNSVGYETCRTTIQLREPPTFVKKLLNMTCILGEEVTLTANVKGSQPMTASWVQDKDHILRDGDNRKITFDNNQVTLKVFKADLLAMGKYTCQLRNDAGVVECFANLTVLEPAKVVERPESFSVTAGDIAALEVKVSGTPELKPKWFKDGVELSSGQKYKISFSKMISSLKVLSAEKVDTGEYTFEVKNEVGSDLTKLNLTVLDKTIPPTFTRKLKDYQPIVGKAGEIDCKVSGSAPFTITWYHDGEEIQTGPNYEITFSDNTCMLKVPTLKLSDSGVYKCKAVNKAGTNETSASFIVKEPPSFVMPPQPLEAMPGTNVLFSAIVKGSAPLKLKWFRGTKEILSGKGYEIALRDSTATMELFKIDKSHAGEYTCQIINDAGKESCPVNLSVKEPARFVKKLKDHSVEKGKSLVLECTYSGTPKIFVTWYKDGKQLYSSYKHNVTTTETSCILECLNTDDKEASGEYACEVSNDAGKDTCKAQVSILEPPYFIENLEPMEVTAGDAVCLKCHVGGTPEIKVAWFKADGKVRSSPTCKIEYSKGIACLKLSKATKADIGEYTCKAENNIGTASSTCRLSVQEAKTPPTFPKKITSLQQTEGMEVKFECRVAGSSPIEVSWFKDGETLKSTDYTMSYDDNTAALKITRGEMRHSGEYTCVATNSVGTASCRAKLTLQEPRYPPVFDKKLSPMVDISVGDSVELECHMTGSLPIKVTWSKDHKDIRSGGNYKMSCEDNTPHLTILKAAKADSGRYFCHATNDIGKDSCSTEITVKERKIPPTFTKKPTETLEDTEGKMVKIEARLSGSQPMTINWYKDDIERHSSDHYDMSFKSNVAVLCIKSSEVSDCGRYTCKATNEAGTASCEVTVTITEHKKPPTFDPTLKPVTLTEGENLHLSCHVHGSPPMKIQWMKDRKDLKNTSSTKIIFADDVASLEVMRVSKNDAGDYLCKATNEAGSEFCKAKVTIKEKSKAAPKPAEEESTASPVKKLDNLFFIEEPKPCHVAEKGTATFIAKVGGDPIPNVKWMKGKWRQITHGGRITIEQKGPDAKLEIREITKSDSGQYRCVATNKAGEIECNTDMHVEERKEVVGVEGDFRAKLKKTPSKQKSPQEEKDIDIVELLRNVDPKEYEKYARMYGITDYRGLLQAIEQLKREKAEESGRPELERERESDEDLAALVADLQKRMERTEPVTVNKDITDQSTVTNKVATFECDIKINFPEITLSWYKGTQKLDNNEKYEINIVGDSHILKIKQCQTKDQGNYRVVCGPHISSAKLTVIEPEVEKHLEEVVCKEGQTCTLSCQFSIPNVKTQWFKNGKLLEMKGKYSHEVVNKIQRLTIKDLQPEDHGRYACRYDNLESTADLWVEAEQIHFTKRIQNIVVGERQAATFECEVSFDNAIVTWYKDTWVLRECPKYNFRSEGRRHFMIIRNVTNEDEGVYSVIVRLEPRGEAKSTAELYLSDKEIQLAGVPHDVPDSSIRIPDMPSSVTLKESSEYYYEEEMEVREVEMREYESWTEETVVQKISTTTAPRVPVEEESVQSKKVGMREEMPQKVSEVHKKPEEKAKPAEAAVPHKVPEAKKPVEEKITAEVVPEKRPSPKEEHEEAKAPFHKPAEKPEQVPLKKDVPQAAPHVAEPKAEPKPEPKVSPVAKVEPEPKGAPVKKPESPPSKVPEKAKKPEASKPEPGTPAAVKKPETAPTPSPKKPEPTPAAKKPEPTPAAKKPEPTPAAKEPEPTPAAKKVPSPQVPEAQKRQEVTPQRPATIPQKVAREDIEPHVQPVPEQVPVEERKPEPLKVARKPESVIVTPKEDTPQKVMEPKQKPVPVERVPEIKPTEKVPVERVPEKKPTEKVPITKPKKEMEEEKKVPTSEIEVMPQRKGTPPDTGILNVLYVSGVQFIKILFHLQM</sequence>
<dbReference type="SMART" id="SM00409">
    <property type="entry name" value="IG"/>
    <property type="match status" value="40"/>
</dbReference>
<feature type="domain" description="Ig-like" evidence="13">
    <location>
        <begin position="1297"/>
        <end position="1385"/>
    </location>
</feature>
<keyword evidence="11" id="KW-0393">Immunoglobulin domain</keyword>
<evidence type="ECO:0000256" key="7">
    <source>
        <dbReference type="ARBA" id="ARBA00022741"/>
    </source>
</evidence>
<proteinExistence type="inferred from homology"/>
<feature type="domain" description="Ig-like" evidence="13">
    <location>
        <begin position="4336"/>
        <end position="4419"/>
    </location>
</feature>
<feature type="domain" description="Ig-like" evidence="13">
    <location>
        <begin position="3171"/>
        <end position="3260"/>
    </location>
</feature>
<feature type="domain" description="Ig-like" evidence="13">
    <location>
        <begin position="3268"/>
        <end position="3356"/>
    </location>
</feature>
<feature type="domain" description="Ig-like" evidence="13">
    <location>
        <begin position="1016"/>
        <end position="1104"/>
    </location>
</feature>
<evidence type="ECO:0000313" key="15">
    <source>
        <dbReference type="Proteomes" id="UP000193380"/>
    </source>
</evidence>
<dbReference type="FunFam" id="2.60.40.10:FF:001272">
    <property type="entry name" value="titin isoform X1"/>
    <property type="match status" value="1"/>
</dbReference>
<keyword evidence="7" id="KW-0547">Nucleotide-binding</keyword>
<evidence type="ECO:0000259" key="13">
    <source>
        <dbReference type="PROSITE" id="PS50835"/>
    </source>
</evidence>
<keyword evidence="6" id="KW-0677">Repeat</keyword>
<feature type="domain" description="Ig-like" evidence="13">
    <location>
        <begin position="3836"/>
        <end position="3925"/>
    </location>
</feature>
<dbReference type="GO" id="GO:0055013">
    <property type="term" value="P:cardiac muscle cell development"/>
    <property type="evidence" value="ECO:0007669"/>
    <property type="project" value="UniProtKB-ARBA"/>
</dbReference>
<dbReference type="PROSITE" id="PS50835">
    <property type="entry name" value="IG_LIKE"/>
    <property type="match status" value="39"/>
</dbReference>
<evidence type="ECO:0000256" key="6">
    <source>
        <dbReference type="ARBA" id="ARBA00022737"/>
    </source>
</evidence>
<evidence type="ECO:0000256" key="5">
    <source>
        <dbReference type="ARBA" id="ARBA00022729"/>
    </source>
</evidence>
<feature type="domain" description="Ig-like" evidence="13">
    <location>
        <begin position="4423"/>
        <end position="4515"/>
    </location>
</feature>
<dbReference type="InterPro" id="IPR003599">
    <property type="entry name" value="Ig_sub"/>
</dbReference>
<name>A0A060W9R8_ONCMY</name>
<feature type="domain" description="Ig-like" evidence="13">
    <location>
        <begin position="200"/>
        <end position="289"/>
    </location>
</feature>
<feature type="compositionally biased region" description="Basic and acidic residues" evidence="12">
    <location>
        <begin position="4599"/>
        <end position="4621"/>
    </location>
</feature>
<dbReference type="GO" id="GO:0005634">
    <property type="term" value="C:nucleus"/>
    <property type="evidence" value="ECO:0007669"/>
    <property type="project" value="UniProtKB-SubCell"/>
</dbReference>
<feature type="domain" description="Ig-like" evidence="13">
    <location>
        <begin position="3361"/>
        <end position="3449"/>
    </location>
</feature>
<feature type="domain" description="Ig-like" evidence="13">
    <location>
        <begin position="3078"/>
        <end position="3167"/>
    </location>
</feature>
<feature type="domain" description="Ig-like" evidence="13">
    <location>
        <begin position="2046"/>
        <end position="2135"/>
    </location>
</feature>
<evidence type="ECO:0000256" key="3">
    <source>
        <dbReference type="ARBA" id="ARBA00006692"/>
    </source>
</evidence>
<evidence type="ECO:0000256" key="10">
    <source>
        <dbReference type="ARBA" id="ARBA00023242"/>
    </source>
</evidence>
<feature type="domain" description="Ig-like" evidence="13">
    <location>
        <begin position="1954"/>
        <end position="2042"/>
    </location>
</feature>
<protein>
    <recommendedName>
        <fullName evidence="13">Ig-like domain-containing protein</fullName>
    </recommendedName>
</protein>
<feature type="domain" description="Ig-like" evidence="13">
    <location>
        <begin position="1484"/>
        <end position="1573"/>
    </location>
</feature>
<evidence type="ECO:0000256" key="12">
    <source>
        <dbReference type="SAM" id="MobiDB-lite"/>
    </source>
</evidence>
<feature type="domain" description="Ig-like" evidence="13">
    <location>
        <begin position="1203"/>
        <end position="1292"/>
    </location>
</feature>
<feature type="domain" description="Ig-like" evidence="13">
    <location>
        <begin position="2798"/>
        <end position="2886"/>
    </location>
</feature>
<keyword evidence="10" id="KW-0539">Nucleus</keyword>
<evidence type="ECO:0000256" key="8">
    <source>
        <dbReference type="ARBA" id="ARBA00022840"/>
    </source>
</evidence>
<keyword evidence="4" id="KW-0963">Cytoplasm</keyword>
<evidence type="ECO:0000256" key="2">
    <source>
        <dbReference type="ARBA" id="ARBA00004496"/>
    </source>
</evidence>
<feature type="domain" description="Ig-like" evidence="13">
    <location>
        <begin position="2705"/>
        <end position="2793"/>
    </location>
</feature>
<feature type="domain" description="Ig-like" evidence="13">
    <location>
        <begin position="1766"/>
        <end position="1856"/>
    </location>
</feature>
<dbReference type="FunFam" id="2.60.40.10:FF:000145">
    <property type="entry name" value="Myosin light chain kinase, smooth muscle"/>
    <property type="match status" value="1"/>
</dbReference>
<keyword evidence="5" id="KW-0732">Signal</keyword>
<feature type="compositionally biased region" description="Basic and acidic residues" evidence="12">
    <location>
        <begin position="4880"/>
        <end position="4902"/>
    </location>
</feature>
<feature type="region of interest" description="Disordered" evidence="12">
    <location>
        <begin position="4580"/>
        <end position="4937"/>
    </location>
</feature>
<dbReference type="InterPro" id="IPR036179">
    <property type="entry name" value="Ig-like_dom_sf"/>
</dbReference>
<dbReference type="InterPro" id="IPR003598">
    <property type="entry name" value="Ig_sub2"/>
</dbReference>
<feature type="compositionally biased region" description="Basic and acidic residues" evidence="12">
    <location>
        <begin position="4629"/>
        <end position="4680"/>
    </location>
</feature>
<dbReference type="GO" id="GO:0060298">
    <property type="term" value="P:positive regulation of sarcomere organization"/>
    <property type="evidence" value="ECO:0007669"/>
    <property type="project" value="UniProtKB-ARBA"/>
</dbReference>
<dbReference type="PANTHER" id="PTHR45080:SF8">
    <property type="entry name" value="IG-LIKE DOMAIN-CONTAINING PROTEIN"/>
    <property type="match status" value="1"/>
</dbReference>
<feature type="domain" description="Ig-like" evidence="13">
    <location>
        <begin position="1391"/>
        <end position="1480"/>
    </location>
</feature>
<dbReference type="Proteomes" id="UP000193380">
    <property type="component" value="Unassembled WGS sequence"/>
</dbReference>
<dbReference type="CDD" id="cd00096">
    <property type="entry name" value="Ig"/>
    <property type="match status" value="14"/>
</dbReference>
<reference evidence="14" key="2">
    <citation type="submission" date="2014-03" db="EMBL/GenBank/DDBJ databases">
        <authorList>
            <person name="Genoscope - CEA"/>
        </authorList>
    </citation>
    <scope>NUCLEOTIDE SEQUENCE</scope>
</reference>
<evidence type="ECO:0000256" key="9">
    <source>
        <dbReference type="ARBA" id="ARBA00023157"/>
    </source>
</evidence>
<feature type="domain" description="Ig-like" evidence="13">
    <location>
        <begin position="88"/>
        <end position="178"/>
    </location>
</feature>
<dbReference type="GO" id="GO:0005524">
    <property type="term" value="F:ATP binding"/>
    <property type="evidence" value="ECO:0007669"/>
    <property type="project" value="UniProtKB-KW"/>
</dbReference>
<evidence type="ECO:0000256" key="1">
    <source>
        <dbReference type="ARBA" id="ARBA00004123"/>
    </source>
</evidence>
<dbReference type="PANTHER" id="PTHR45080">
    <property type="entry name" value="CONTACTIN 5"/>
    <property type="match status" value="1"/>
</dbReference>
<dbReference type="EMBL" id="FR904394">
    <property type="protein sequence ID" value="CDQ62004.1"/>
    <property type="molecule type" value="Genomic_DNA"/>
</dbReference>
<feature type="domain" description="Ig-like" evidence="13">
    <location>
        <begin position="920"/>
        <end position="1011"/>
    </location>
</feature>
<dbReference type="InterPro" id="IPR050958">
    <property type="entry name" value="Cell_Adh-Cytoskel_Orgn"/>
</dbReference>
<feature type="compositionally biased region" description="Basic and acidic residues" evidence="12">
    <location>
        <begin position="4688"/>
        <end position="4698"/>
    </location>
</feature>
<feature type="domain" description="Ig-like" evidence="13">
    <location>
        <begin position="2329"/>
        <end position="2418"/>
    </location>
</feature>
<gene>
    <name evidence="14" type="ORF">GSONMT00066267001</name>
</gene>